<feature type="domain" description="PilZ" evidence="1">
    <location>
        <begin position="57"/>
        <end position="124"/>
    </location>
</feature>
<name>A0A517ZWJ5_9PLAN</name>
<keyword evidence="3" id="KW-1185">Reference proteome</keyword>
<sequence>MKDSSPHTSWGGQDCLTSTNDLTTFVKGLIPRQSHTGREMRINLRRPFVAEIRVQKVDKDYQPVGLEFATVTRDISVGGLCFIAQMFIETPLVIVQIDHPAGVAKRLLMEVRRCRPFRKYFEVGGPFVTDMS</sequence>
<dbReference type="InterPro" id="IPR009875">
    <property type="entry name" value="PilZ_domain"/>
</dbReference>
<organism evidence="2 3">
    <name type="scientific">Symmachiella dynata</name>
    <dbReference type="NCBI Taxonomy" id="2527995"/>
    <lineage>
        <taxon>Bacteria</taxon>
        <taxon>Pseudomonadati</taxon>
        <taxon>Planctomycetota</taxon>
        <taxon>Planctomycetia</taxon>
        <taxon>Planctomycetales</taxon>
        <taxon>Planctomycetaceae</taxon>
        <taxon>Symmachiella</taxon>
    </lineage>
</organism>
<dbReference type="EMBL" id="CP036276">
    <property type="protein sequence ID" value="QDU46834.1"/>
    <property type="molecule type" value="Genomic_DNA"/>
</dbReference>
<dbReference type="AlphaFoldDB" id="A0A517ZWJ5"/>
<gene>
    <name evidence="2" type="ORF">Mal52_53560</name>
</gene>
<dbReference type="KEGG" id="sdyn:Mal52_53560"/>
<dbReference type="GO" id="GO:0035438">
    <property type="term" value="F:cyclic-di-GMP binding"/>
    <property type="evidence" value="ECO:0007669"/>
    <property type="project" value="InterPro"/>
</dbReference>
<reference evidence="2 3" key="1">
    <citation type="submission" date="2019-02" db="EMBL/GenBank/DDBJ databases">
        <title>Deep-cultivation of Planctomycetes and their phenomic and genomic characterization uncovers novel biology.</title>
        <authorList>
            <person name="Wiegand S."/>
            <person name="Jogler M."/>
            <person name="Boedeker C."/>
            <person name="Pinto D."/>
            <person name="Vollmers J."/>
            <person name="Rivas-Marin E."/>
            <person name="Kohn T."/>
            <person name="Peeters S.H."/>
            <person name="Heuer A."/>
            <person name="Rast P."/>
            <person name="Oberbeckmann S."/>
            <person name="Bunk B."/>
            <person name="Jeske O."/>
            <person name="Meyerdierks A."/>
            <person name="Storesund J.E."/>
            <person name="Kallscheuer N."/>
            <person name="Luecker S."/>
            <person name="Lage O.M."/>
            <person name="Pohl T."/>
            <person name="Merkel B.J."/>
            <person name="Hornburger P."/>
            <person name="Mueller R.-W."/>
            <person name="Bruemmer F."/>
            <person name="Labrenz M."/>
            <person name="Spormann A.M."/>
            <person name="Op den Camp H."/>
            <person name="Overmann J."/>
            <person name="Amann R."/>
            <person name="Jetten M.S.M."/>
            <person name="Mascher T."/>
            <person name="Medema M.H."/>
            <person name="Devos D.P."/>
            <person name="Kaster A.-K."/>
            <person name="Ovreas L."/>
            <person name="Rohde M."/>
            <person name="Galperin M.Y."/>
            <person name="Jogler C."/>
        </authorList>
    </citation>
    <scope>NUCLEOTIDE SEQUENCE [LARGE SCALE GENOMIC DNA]</scope>
    <source>
        <strain evidence="2 3">Mal52</strain>
    </source>
</reference>
<protein>
    <recommendedName>
        <fullName evidence="1">PilZ domain-containing protein</fullName>
    </recommendedName>
</protein>
<dbReference type="Pfam" id="PF07238">
    <property type="entry name" value="PilZ"/>
    <property type="match status" value="1"/>
</dbReference>
<evidence type="ECO:0000313" key="3">
    <source>
        <dbReference type="Proteomes" id="UP000319383"/>
    </source>
</evidence>
<accession>A0A517ZWJ5</accession>
<proteinExistence type="predicted"/>
<evidence type="ECO:0000259" key="1">
    <source>
        <dbReference type="Pfam" id="PF07238"/>
    </source>
</evidence>
<dbReference type="Proteomes" id="UP000319383">
    <property type="component" value="Chromosome"/>
</dbReference>
<evidence type="ECO:0000313" key="2">
    <source>
        <dbReference type="EMBL" id="QDU46834.1"/>
    </source>
</evidence>
<dbReference type="RefSeq" id="WP_145379379.1">
    <property type="nucleotide sequence ID" value="NZ_CP036276.1"/>
</dbReference>